<dbReference type="STRING" id="1754190.A0A1Y2DS69"/>
<keyword evidence="4" id="KW-1185">Reference proteome</keyword>
<feature type="domain" description="At4g15545-like C-terminal" evidence="2">
    <location>
        <begin position="172"/>
        <end position="234"/>
    </location>
</feature>
<dbReference type="InterPro" id="IPR058935">
    <property type="entry name" value="At4g15545-like_C"/>
</dbReference>
<dbReference type="EMBL" id="MCOG01000058">
    <property type="protein sequence ID" value="ORY61966.1"/>
    <property type="molecule type" value="Genomic_DNA"/>
</dbReference>
<dbReference type="PANTHER" id="PTHR47383">
    <property type="entry name" value="OS03G0659800 PROTEIN"/>
    <property type="match status" value="1"/>
</dbReference>
<feature type="coiled-coil region" evidence="1">
    <location>
        <begin position="34"/>
        <end position="61"/>
    </location>
</feature>
<dbReference type="Pfam" id="PF25972">
    <property type="entry name" value="At4g15545_C"/>
    <property type="match status" value="1"/>
</dbReference>
<sequence length="237" mass="27607">MNSSSLNLESEFENAVSAVRNAFNNKITEKNSEVVLLKNQLFKKQNEIKEYIQKIEQLENYIYKCDKKMNEMSKTIAKLTSFKKNVLQSFGEEDLEEYKNKDNSDDFLQTGEINSRNNFKNSLSSLKLNSNSSSESTSTLVSNKYDLDYLAKKESLKKSYDSPVLSEEQTETIDGRDFFKLARIKLSYDQFTSLLNNVKAYNNRDQGKEKTLENIEIALGEEHHDLYEQFEQLLRIY</sequence>
<proteinExistence type="predicted"/>
<evidence type="ECO:0000256" key="1">
    <source>
        <dbReference type="SAM" id="Coils"/>
    </source>
</evidence>
<keyword evidence="1" id="KW-0175">Coiled coil</keyword>
<evidence type="ECO:0000313" key="3">
    <source>
        <dbReference type="EMBL" id="ORY61966.1"/>
    </source>
</evidence>
<evidence type="ECO:0000313" key="4">
    <source>
        <dbReference type="Proteomes" id="UP000193920"/>
    </source>
</evidence>
<dbReference type="InterPro" id="IPR058936">
    <property type="entry name" value="At4g15545-like"/>
</dbReference>
<evidence type="ECO:0000259" key="2">
    <source>
        <dbReference type="Pfam" id="PF25972"/>
    </source>
</evidence>
<accession>A0A1Y2DS69</accession>
<protein>
    <recommendedName>
        <fullName evidence="2">At4g15545-like C-terminal domain-containing protein</fullName>
    </recommendedName>
</protein>
<dbReference type="AlphaFoldDB" id="A0A1Y2DS69"/>
<dbReference type="PANTHER" id="PTHR47383:SF8">
    <property type="entry name" value="OS01G0768300 PROTEIN"/>
    <property type="match status" value="1"/>
</dbReference>
<gene>
    <name evidence="3" type="ORF">LY90DRAFT_701043</name>
</gene>
<comment type="caution">
    <text evidence="3">The sequence shown here is derived from an EMBL/GenBank/DDBJ whole genome shotgun (WGS) entry which is preliminary data.</text>
</comment>
<organism evidence="3 4">
    <name type="scientific">Neocallimastix californiae</name>
    <dbReference type="NCBI Taxonomy" id="1754190"/>
    <lineage>
        <taxon>Eukaryota</taxon>
        <taxon>Fungi</taxon>
        <taxon>Fungi incertae sedis</taxon>
        <taxon>Chytridiomycota</taxon>
        <taxon>Chytridiomycota incertae sedis</taxon>
        <taxon>Neocallimastigomycetes</taxon>
        <taxon>Neocallimastigales</taxon>
        <taxon>Neocallimastigaceae</taxon>
        <taxon>Neocallimastix</taxon>
    </lineage>
</organism>
<dbReference type="OrthoDB" id="5599468at2759"/>
<name>A0A1Y2DS69_9FUNG</name>
<dbReference type="Proteomes" id="UP000193920">
    <property type="component" value="Unassembled WGS sequence"/>
</dbReference>
<reference evidence="3 4" key="1">
    <citation type="submission" date="2016-08" db="EMBL/GenBank/DDBJ databases">
        <title>A Parts List for Fungal Cellulosomes Revealed by Comparative Genomics.</title>
        <authorList>
            <consortium name="DOE Joint Genome Institute"/>
            <person name="Haitjema C.H."/>
            <person name="Gilmore S.P."/>
            <person name="Henske J.K."/>
            <person name="Solomon K.V."/>
            <person name="De Groot R."/>
            <person name="Kuo A."/>
            <person name="Mondo S.J."/>
            <person name="Salamov A.A."/>
            <person name="Labutti K."/>
            <person name="Zhao Z."/>
            <person name="Chiniquy J."/>
            <person name="Barry K."/>
            <person name="Brewer H.M."/>
            <person name="Purvine S.O."/>
            <person name="Wright A.T."/>
            <person name="Boxma B."/>
            <person name="Van Alen T."/>
            <person name="Hackstein J.H."/>
            <person name="Baker S.E."/>
            <person name="Grigoriev I.V."/>
            <person name="O'Malley M.A."/>
        </authorList>
    </citation>
    <scope>NUCLEOTIDE SEQUENCE [LARGE SCALE GENOMIC DNA]</scope>
    <source>
        <strain evidence="3 4">G1</strain>
    </source>
</reference>